<feature type="compositionally biased region" description="Polar residues" evidence="1">
    <location>
        <begin position="194"/>
        <end position="205"/>
    </location>
</feature>
<protein>
    <recommendedName>
        <fullName evidence="2">Reverse transcriptase domain-containing protein</fullName>
    </recommendedName>
</protein>
<evidence type="ECO:0000313" key="3">
    <source>
        <dbReference type="EMBL" id="RDX91449.1"/>
    </source>
</evidence>
<dbReference type="PROSITE" id="PS50878">
    <property type="entry name" value="RT_POL"/>
    <property type="match status" value="1"/>
</dbReference>
<dbReference type="OrthoDB" id="1932527at2759"/>
<dbReference type="InterPro" id="IPR000477">
    <property type="entry name" value="RT_dom"/>
</dbReference>
<evidence type="ECO:0000259" key="2">
    <source>
        <dbReference type="PROSITE" id="PS50878"/>
    </source>
</evidence>
<feature type="non-terminal residue" evidence="3">
    <location>
        <position position="1"/>
    </location>
</feature>
<evidence type="ECO:0000256" key="1">
    <source>
        <dbReference type="SAM" id="MobiDB-lite"/>
    </source>
</evidence>
<comment type="caution">
    <text evidence="3">The sequence shown here is derived from an EMBL/GenBank/DDBJ whole genome shotgun (WGS) entry which is preliminary data.</text>
</comment>
<gene>
    <name evidence="3" type="ORF">CR513_26562</name>
</gene>
<accession>A0A371GLK8</accession>
<feature type="region of interest" description="Disordered" evidence="1">
    <location>
        <begin position="167"/>
        <end position="205"/>
    </location>
</feature>
<keyword evidence="4" id="KW-1185">Reference proteome</keyword>
<sequence length="205" mass="23229">MEWMINNSILILTISILVDGSLEKEFIIPRGLRQGELIVAFLFLIVVQNFILTNSKSKVDKNNVMISLLQFVDDALFLVESSIEEYFELVLGVKINFYKSIPIGKNSRQEITWKSIMHKMCNKLVSWCGPQICPGGDKRIRISYIMHCRAPLLTKYAGGAKNPICSVPSSALDPPSAQERPKLDPRRRKHGYSGKQQQRSNCTTN</sequence>
<dbReference type="EMBL" id="QJKJ01005120">
    <property type="protein sequence ID" value="RDX91449.1"/>
    <property type="molecule type" value="Genomic_DNA"/>
</dbReference>
<feature type="domain" description="Reverse transcriptase" evidence="2">
    <location>
        <begin position="1"/>
        <end position="132"/>
    </location>
</feature>
<name>A0A371GLK8_MUCPR</name>
<dbReference type="STRING" id="157652.A0A371GLK8"/>
<evidence type="ECO:0000313" key="4">
    <source>
        <dbReference type="Proteomes" id="UP000257109"/>
    </source>
</evidence>
<dbReference type="AlphaFoldDB" id="A0A371GLK8"/>
<dbReference type="Proteomes" id="UP000257109">
    <property type="component" value="Unassembled WGS sequence"/>
</dbReference>
<reference evidence="3" key="1">
    <citation type="submission" date="2018-05" db="EMBL/GenBank/DDBJ databases">
        <title>Draft genome of Mucuna pruriens seed.</title>
        <authorList>
            <person name="Nnadi N.E."/>
            <person name="Vos R."/>
            <person name="Hasami M.H."/>
            <person name="Devisetty U.K."/>
            <person name="Aguiy J.C."/>
        </authorList>
    </citation>
    <scope>NUCLEOTIDE SEQUENCE [LARGE SCALE GENOMIC DNA]</scope>
    <source>
        <strain evidence="3">JCA_2017</strain>
    </source>
</reference>
<organism evidence="3 4">
    <name type="scientific">Mucuna pruriens</name>
    <name type="common">Velvet bean</name>
    <name type="synonym">Dolichos pruriens</name>
    <dbReference type="NCBI Taxonomy" id="157652"/>
    <lineage>
        <taxon>Eukaryota</taxon>
        <taxon>Viridiplantae</taxon>
        <taxon>Streptophyta</taxon>
        <taxon>Embryophyta</taxon>
        <taxon>Tracheophyta</taxon>
        <taxon>Spermatophyta</taxon>
        <taxon>Magnoliopsida</taxon>
        <taxon>eudicotyledons</taxon>
        <taxon>Gunneridae</taxon>
        <taxon>Pentapetalae</taxon>
        <taxon>rosids</taxon>
        <taxon>fabids</taxon>
        <taxon>Fabales</taxon>
        <taxon>Fabaceae</taxon>
        <taxon>Papilionoideae</taxon>
        <taxon>50 kb inversion clade</taxon>
        <taxon>NPAAA clade</taxon>
        <taxon>indigoferoid/millettioid clade</taxon>
        <taxon>Phaseoleae</taxon>
        <taxon>Mucuna</taxon>
    </lineage>
</organism>
<proteinExistence type="predicted"/>